<dbReference type="PROSITE" id="PS51918">
    <property type="entry name" value="RADICAL_SAM"/>
    <property type="match status" value="1"/>
</dbReference>
<dbReference type="SUPFAM" id="SSF102114">
    <property type="entry name" value="Radical SAM enzymes"/>
    <property type="match status" value="1"/>
</dbReference>
<dbReference type="InterPro" id="IPR058240">
    <property type="entry name" value="rSAM_sf"/>
</dbReference>
<comment type="pathway">
    <text evidence="8">Purine metabolism; 7-cyano-7-deazaguanine biosynthesis.</text>
</comment>
<feature type="binding site" evidence="8">
    <location>
        <begin position="127"/>
        <end position="129"/>
    </location>
    <ligand>
        <name>S-adenosyl-L-methionine</name>
        <dbReference type="ChEBI" id="CHEBI:59789"/>
    </ligand>
</feature>
<gene>
    <name evidence="8" type="primary">queE</name>
    <name evidence="10" type="ORF">ACFOSX_14200</name>
</gene>
<comment type="subunit">
    <text evidence="8">Homodimer.</text>
</comment>
<evidence type="ECO:0000256" key="7">
    <source>
        <dbReference type="ARBA" id="ARBA00023239"/>
    </source>
</evidence>
<dbReference type="PIRSF" id="PIRSF000370">
    <property type="entry name" value="QueE"/>
    <property type="match status" value="1"/>
</dbReference>
<feature type="binding site" evidence="8">
    <location>
        <position position="51"/>
    </location>
    <ligand>
        <name>[4Fe-4S] cluster</name>
        <dbReference type="ChEBI" id="CHEBI:49883"/>
        <note>4Fe-4S-S-AdoMet</note>
    </ligand>
</feature>
<dbReference type="EMBL" id="JBHSAT010000023">
    <property type="protein sequence ID" value="MFC3878388.1"/>
    <property type="molecule type" value="Genomic_DNA"/>
</dbReference>
<evidence type="ECO:0000256" key="1">
    <source>
        <dbReference type="ARBA" id="ARBA00022485"/>
    </source>
</evidence>
<dbReference type="InterPro" id="IPR024924">
    <property type="entry name" value="7-CO-7-deazaguanine_synth-like"/>
</dbReference>
<comment type="cofactor">
    <cofactor evidence="8">
        <name>[4Fe-4S] cluster</name>
        <dbReference type="ChEBI" id="CHEBI:49883"/>
    </cofactor>
    <text evidence="8">Binds 1 [4Fe-4S] cluster. The cluster is coordinated with 3 cysteines and an exchangeable S-adenosyl-L-methionine.</text>
</comment>
<feature type="binding site" evidence="8">
    <location>
        <position position="86"/>
    </location>
    <ligand>
        <name>S-adenosyl-L-methionine</name>
        <dbReference type="ChEBI" id="CHEBI:59789"/>
    </ligand>
</feature>
<sequence>MTRRERQEQIDKGFLLPLMEEFYTIQGEGYHKGTAAYFVRIGGCDVGCHWCDVKESWLAELHPPTETGKIVENAVKYSNTIVVTGGEPLMWDMNPLTTQLKAKGVQTHIETSGAYKLTGEWDWICLSPKKNKLPTEEVSSKANELKCIIYNKDDFRFAEEQAEKVGNDCILYLQPEWSKRDKMIPQIVDYVMANPKWKVSLQTHKYLNIP</sequence>
<keyword evidence="6 8" id="KW-0411">Iron-sulfur</keyword>
<evidence type="ECO:0000256" key="2">
    <source>
        <dbReference type="ARBA" id="ARBA00022691"/>
    </source>
</evidence>
<feature type="binding site" evidence="8">
    <location>
        <position position="48"/>
    </location>
    <ligand>
        <name>[4Fe-4S] cluster</name>
        <dbReference type="ChEBI" id="CHEBI:49883"/>
        <note>4Fe-4S-S-AdoMet</note>
    </ligand>
</feature>
<comment type="similarity">
    <text evidence="8">Belongs to the radical SAM superfamily. 7-carboxy-7-deazaguanine synthase family.</text>
</comment>
<evidence type="ECO:0000313" key="10">
    <source>
        <dbReference type="EMBL" id="MFC3878388.1"/>
    </source>
</evidence>
<keyword evidence="3 8" id="KW-0479">Metal-binding</keyword>
<feature type="binding site" evidence="8">
    <location>
        <begin position="50"/>
        <end position="52"/>
    </location>
    <ligand>
        <name>S-adenosyl-L-methionine</name>
        <dbReference type="ChEBI" id="CHEBI:59789"/>
    </ligand>
</feature>
<dbReference type="InterPro" id="IPR007197">
    <property type="entry name" value="rSAM"/>
</dbReference>
<feature type="domain" description="Radical SAM core" evidence="9">
    <location>
        <begin position="31"/>
        <end position="210"/>
    </location>
</feature>
<evidence type="ECO:0000256" key="3">
    <source>
        <dbReference type="ARBA" id="ARBA00022723"/>
    </source>
</evidence>
<keyword evidence="7 8" id="KW-0456">Lyase</keyword>
<comment type="catalytic activity">
    <reaction evidence="8">
        <text>6-carboxy-5,6,7,8-tetrahydropterin + H(+) = 7-carboxy-7-carbaguanine + NH4(+)</text>
        <dbReference type="Rhea" id="RHEA:27974"/>
        <dbReference type="ChEBI" id="CHEBI:15378"/>
        <dbReference type="ChEBI" id="CHEBI:28938"/>
        <dbReference type="ChEBI" id="CHEBI:61032"/>
        <dbReference type="ChEBI" id="CHEBI:61036"/>
        <dbReference type="EC" id="4.3.99.3"/>
    </reaction>
</comment>
<comment type="caution">
    <text evidence="10">The sequence shown here is derived from an EMBL/GenBank/DDBJ whole genome shotgun (WGS) entry which is preliminary data.</text>
</comment>
<comment type="cofactor">
    <cofactor evidence="8">
        <name>Mg(2+)</name>
        <dbReference type="ChEBI" id="CHEBI:18420"/>
    </cofactor>
</comment>
<comment type="function">
    <text evidence="8">Catalyzes the complex heterocyclic radical-mediated conversion of 6-carboxy-5,6,7,8-tetrahydropterin (CPH4) to 7-carboxy-7-deazaguanine (CDG), a step common to the biosynthetic pathways of all 7-deazapurine-containing compounds.</text>
</comment>
<name>A0ABV8AKJ6_9FLAO</name>
<evidence type="ECO:0000256" key="8">
    <source>
        <dbReference type="HAMAP-Rule" id="MF_00917"/>
    </source>
</evidence>
<dbReference type="Gene3D" id="3.20.20.70">
    <property type="entry name" value="Aldolase class I"/>
    <property type="match status" value="1"/>
</dbReference>
<dbReference type="RefSeq" id="WP_386102643.1">
    <property type="nucleotide sequence ID" value="NZ_JBHSAT010000023.1"/>
</dbReference>
<keyword evidence="11" id="KW-1185">Reference proteome</keyword>
<keyword evidence="5 8" id="KW-0408">Iron</keyword>
<accession>A0ABV8AKJ6</accession>
<dbReference type="HAMAP" id="MF_00917">
    <property type="entry name" value="QueE"/>
    <property type="match status" value="1"/>
</dbReference>
<proteinExistence type="inferred from homology"/>
<dbReference type="PANTHER" id="PTHR42836:SF1">
    <property type="entry name" value="7-CARBOXY-7-DEAZAGUANINE SYNTHASE"/>
    <property type="match status" value="1"/>
</dbReference>
<feature type="binding site" evidence="8">
    <location>
        <position position="210"/>
    </location>
    <ligand>
        <name>substrate</name>
    </ligand>
</feature>
<evidence type="ECO:0000256" key="4">
    <source>
        <dbReference type="ARBA" id="ARBA00022842"/>
    </source>
</evidence>
<reference evidence="11" key="1">
    <citation type="journal article" date="2019" name="Int. J. Syst. Evol. Microbiol.">
        <title>The Global Catalogue of Microorganisms (GCM) 10K type strain sequencing project: providing services to taxonomists for standard genome sequencing and annotation.</title>
        <authorList>
            <consortium name="The Broad Institute Genomics Platform"/>
            <consortium name="The Broad Institute Genome Sequencing Center for Infectious Disease"/>
            <person name="Wu L."/>
            <person name="Ma J."/>
        </authorList>
    </citation>
    <scope>NUCLEOTIDE SEQUENCE [LARGE SCALE GENOMIC DNA]</scope>
    <source>
        <strain evidence="11">CECT 8979</strain>
    </source>
</reference>
<keyword evidence="4 8" id="KW-0460">Magnesium</keyword>
<organism evidence="10 11">
    <name type="scientific">Winogradskyella maritima</name>
    <dbReference type="NCBI Taxonomy" id="1517766"/>
    <lineage>
        <taxon>Bacteria</taxon>
        <taxon>Pseudomonadati</taxon>
        <taxon>Bacteroidota</taxon>
        <taxon>Flavobacteriia</taxon>
        <taxon>Flavobacteriales</taxon>
        <taxon>Flavobacteriaceae</taxon>
        <taxon>Winogradskyella</taxon>
    </lineage>
</organism>
<keyword evidence="1 8" id="KW-0004">4Fe-4S</keyword>
<feature type="binding site" evidence="8">
    <location>
        <position position="44"/>
    </location>
    <ligand>
        <name>[4Fe-4S] cluster</name>
        <dbReference type="ChEBI" id="CHEBI:49883"/>
        <note>4Fe-4S-S-AdoMet</note>
    </ligand>
</feature>
<evidence type="ECO:0000256" key="5">
    <source>
        <dbReference type="ARBA" id="ARBA00023004"/>
    </source>
</evidence>
<dbReference type="PANTHER" id="PTHR42836">
    <property type="entry name" value="7-CARBOXY-7-DEAZAGUANINE SYNTHASE"/>
    <property type="match status" value="1"/>
</dbReference>
<dbReference type="Pfam" id="PF04055">
    <property type="entry name" value="Radical_SAM"/>
    <property type="match status" value="1"/>
</dbReference>
<keyword evidence="8" id="KW-0671">Queuosine biosynthesis</keyword>
<dbReference type="EC" id="4.3.99.3" evidence="8"/>
<feature type="binding site" evidence="8">
    <location>
        <position position="84"/>
    </location>
    <ligand>
        <name>substrate</name>
    </ligand>
</feature>
<comment type="caution">
    <text evidence="8">Lacks conserved residue(s) required for the propagation of feature annotation.</text>
</comment>
<evidence type="ECO:0000259" key="9">
    <source>
        <dbReference type="PROSITE" id="PS51918"/>
    </source>
</evidence>
<keyword evidence="2 8" id="KW-0949">S-adenosyl-L-methionine</keyword>
<dbReference type="SFLD" id="SFLDS00029">
    <property type="entry name" value="Radical_SAM"/>
    <property type="match status" value="1"/>
</dbReference>
<comment type="cofactor">
    <cofactor evidence="8">
        <name>S-adenosyl-L-methionine</name>
        <dbReference type="ChEBI" id="CHEBI:59789"/>
    </cofactor>
    <text evidence="8">Binds 1 S-adenosyl-L-methionine per subunit.</text>
</comment>
<dbReference type="InterPro" id="IPR013785">
    <property type="entry name" value="Aldolase_TIM"/>
</dbReference>
<evidence type="ECO:0000313" key="11">
    <source>
        <dbReference type="Proteomes" id="UP001595812"/>
    </source>
</evidence>
<evidence type="ECO:0000256" key="6">
    <source>
        <dbReference type="ARBA" id="ARBA00023014"/>
    </source>
</evidence>
<protein>
    <recommendedName>
        <fullName evidence="8">7-carboxy-7-deazaguanine synthase</fullName>
        <shortName evidence="8">CDG synthase</shortName>
        <ecNumber evidence="8">4.3.99.3</ecNumber>
    </recommendedName>
    <alternativeName>
        <fullName evidence="8">Queuosine biosynthesis protein QueE</fullName>
    </alternativeName>
</protein>
<feature type="binding site" evidence="8">
    <location>
        <begin position="25"/>
        <end position="27"/>
    </location>
    <ligand>
        <name>substrate</name>
    </ligand>
</feature>
<dbReference type="Proteomes" id="UP001595812">
    <property type="component" value="Unassembled WGS sequence"/>
</dbReference>
<feature type="binding site" evidence="8">
    <location>
        <position position="40"/>
    </location>
    <ligand>
        <name>substrate</name>
    </ligand>
</feature>